<dbReference type="InterPro" id="IPR013083">
    <property type="entry name" value="Znf_RING/FYVE/PHD"/>
</dbReference>
<feature type="compositionally biased region" description="Low complexity" evidence="4">
    <location>
        <begin position="1407"/>
        <end position="1421"/>
    </location>
</feature>
<dbReference type="GO" id="GO:0006887">
    <property type="term" value="P:exocytosis"/>
    <property type="evidence" value="ECO:0007669"/>
    <property type="project" value="TreeGrafter"/>
</dbReference>
<dbReference type="CDD" id="cd04020">
    <property type="entry name" value="C2B_SLP_1-2-3-4"/>
    <property type="match status" value="1"/>
</dbReference>
<dbReference type="InterPro" id="IPR010911">
    <property type="entry name" value="Rab_BD"/>
</dbReference>
<feature type="compositionally biased region" description="Polar residues" evidence="4">
    <location>
        <begin position="975"/>
        <end position="988"/>
    </location>
</feature>
<dbReference type="PRINTS" id="PR00399">
    <property type="entry name" value="SYNAPTOTAGMN"/>
</dbReference>
<reference evidence="8 9" key="1">
    <citation type="submission" date="2025-04" db="UniProtKB">
        <authorList>
            <consortium name="RefSeq"/>
        </authorList>
    </citation>
    <scope>IDENTIFICATION</scope>
    <source>
        <tissue evidence="8 9">Whole sample</tissue>
    </source>
</reference>
<feature type="region of interest" description="Disordered" evidence="4">
    <location>
        <begin position="1255"/>
        <end position="1280"/>
    </location>
</feature>
<evidence type="ECO:0000256" key="2">
    <source>
        <dbReference type="ARBA" id="ARBA00022737"/>
    </source>
</evidence>
<dbReference type="InterPro" id="IPR041282">
    <property type="entry name" value="FYVE_2"/>
</dbReference>
<feature type="compositionally biased region" description="Basic residues" evidence="4">
    <location>
        <begin position="595"/>
        <end position="607"/>
    </location>
</feature>
<keyword evidence="2" id="KW-0677">Repeat</keyword>
<feature type="compositionally biased region" description="Polar residues" evidence="4">
    <location>
        <begin position="1338"/>
        <end position="1350"/>
    </location>
</feature>
<evidence type="ECO:0000259" key="5">
    <source>
        <dbReference type="PROSITE" id="PS50004"/>
    </source>
</evidence>
<feature type="domain" description="C2" evidence="5">
    <location>
        <begin position="1638"/>
        <end position="1763"/>
    </location>
</feature>
<dbReference type="CDD" id="cd08521">
    <property type="entry name" value="C2A_SLP"/>
    <property type="match status" value="1"/>
</dbReference>
<feature type="compositionally biased region" description="Basic and acidic residues" evidence="4">
    <location>
        <begin position="173"/>
        <end position="188"/>
    </location>
</feature>
<feature type="compositionally biased region" description="Polar residues" evidence="4">
    <location>
        <begin position="699"/>
        <end position="709"/>
    </location>
</feature>
<feature type="compositionally biased region" description="Pro residues" evidence="4">
    <location>
        <begin position="507"/>
        <end position="525"/>
    </location>
</feature>
<dbReference type="KEGG" id="cvn:111103596"/>
<feature type="region of interest" description="Disordered" evidence="4">
    <location>
        <begin position="152"/>
        <end position="188"/>
    </location>
</feature>
<dbReference type="GO" id="GO:0042043">
    <property type="term" value="F:neurexin family protein binding"/>
    <property type="evidence" value="ECO:0007669"/>
    <property type="project" value="TreeGrafter"/>
</dbReference>
<feature type="compositionally biased region" description="Basic and acidic residues" evidence="4">
    <location>
        <begin position="881"/>
        <end position="898"/>
    </location>
</feature>
<dbReference type="PRINTS" id="PR00360">
    <property type="entry name" value="C2DOMAIN"/>
</dbReference>
<dbReference type="FunFam" id="2.60.40.150:FF:000006">
    <property type="entry name" value="Synaptotagmin-like 5, isoform CRA_a"/>
    <property type="match status" value="1"/>
</dbReference>
<comment type="subcellular location">
    <subcellularLocation>
        <location evidence="1">Membrane</location>
    </subcellularLocation>
</comment>
<feature type="compositionally biased region" description="Basic and acidic residues" evidence="4">
    <location>
        <begin position="916"/>
        <end position="926"/>
    </location>
</feature>
<dbReference type="InterPro" id="IPR043567">
    <property type="entry name" value="SYTL1-5_C2B"/>
</dbReference>
<dbReference type="InterPro" id="IPR011011">
    <property type="entry name" value="Znf_FYVE_PHD"/>
</dbReference>
<dbReference type="CDD" id="cd15747">
    <property type="entry name" value="FYVE_Slp3_4_5"/>
    <property type="match status" value="1"/>
</dbReference>
<evidence type="ECO:0000313" key="10">
    <source>
        <dbReference type="RefSeq" id="XP_022292684.1"/>
    </source>
</evidence>
<feature type="region of interest" description="Disordered" evidence="4">
    <location>
        <begin position="583"/>
        <end position="647"/>
    </location>
</feature>
<dbReference type="InterPro" id="IPR001565">
    <property type="entry name" value="Synaptotagmin"/>
</dbReference>
<feature type="compositionally biased region" description="Low complexity" evidence="4">
    <location>
        <begin position="999"/>
        <end position="1012"/>
    </location>
</feature>
<dbReference type="OrthoDB" id="195679at2759"/>
<evidence type="ECO:0000313" key="9">
    <source>
        <dbReference type="RefSeq" id="XP_022292683.1"/>
    </source>
</evidence>
<dbReference type="RefSeq" id="XP_022292685.1">
    <property type="nucleotide sequence ID" value="XM_022436977.1"/>
</dbReference>
<dbReference type="PROSITE" id="PS50916">
    <property type="entry name" value="RABBD"/>
    <property type="match status" value="1"/>
</dbReference>
<evidence type="ECO:0000259" key="6">
    <source>
        <dbReference type="PROSITE" id="PS50916"/>
    </source>
</evidence>
<feature type="compositionally biased region" description="Basic and acidic residues" evidence="4">
    <location>
        <begin position="409"/>
        <end position="420"/>
    </location>
</feature>
<dbReference type="Pfam" id="PF02318">
    <property type="entry name" value="FYVE_2"/>
    <property type="match status" value="1"/>
</dbReference>
<dbReference type="Proteomes" id="UP000694844">
    <property type="component" value="Chromosome 7"/>
</dbReference>
<feature type="compositionally biased region" description="Polar residues" evidence="4">
    <location>
        <begin position="583"/>
        <end position="594"/>
    </location>
</feature>
<feature type="region of interest" description="Disordered" evidence="4">
    <location>
        <begin position="854"/>
        <end position="961"/>
    </location>
</feature>
<sequence>MEELLNLDNLSQEEKNKILSVLQKDEMVRQAEDKKISQLKAEIQAIRMKSVLRAGDDLSKMCARCHAELGRFFNRGDLCPKCRFRVCNMCKENLLMGKWLCVLCYKQRQLKFFTGDYSSGQLSRWPSGGDLVKASIHKMAVFKGASSDSEILDSPRKEVKNGKAVSNGGVPPDVRDKKEKVEFPQESDQRKLNQLFDAFRVPKTKELSSKSHTTVRRVTSQKYEDSDSDSDSQSTDMEKDEGEFPKVPLTRDVDSVDHGSSPSVTTSNGALSSNRNCVASEKKLQRNFSDDSDQTLLSDDAPFSKSSTETQIKVDVHSDESSSSTLSVNKTKEEKTKSEEEVVKSPGSKMKQTATEIIMAMKMNSPPKQNQPSNSKLVDPRRYQPGRSPSPYSFDSIPSSHANSPLPVKRHDSRLSRESSDTDSTSRMSNPDYSGTESSHVRESSSGAEDYVVEEISKIRFRRMSKKVVEKGKPQKSPPPPECELSGVGVVREEQWGSTSPTDHPNTPLPTSPPPPMSSPLPPNDIAPYTPEHHGFISLSDASQCEVPSNMSSDLSLGDIERDCALNPDVYDISDLAEVSRSLLSLPNSESNTVSRKKSPRLKKKHTQKSDKTYTELQSVSKHDPECVKSPKQHVKKTSTSKEEIQSFQPVVQKTTFTMKDNIKRDKITKDAKSTTEVEDGSVSKKLIVFNPEDLESDSAGSSQETDPPTQRKRIVPDRETDPELDTAEGFVEEKSSIIPLSSKESSENSADIEVEELDVGRINLDDSGKHDSFDSLLESSLFHTHRLSSIDDRKNRFESVGSFNLSPLTPISGSKIETKAQAYTFAFVNDSVWTNESSDCGQLPNEEEFDEIFNKAVEDLETSEKKPKPITQRRKKSHRPSVDSNKELGDISESREESQEEDKLEGNQRSFQMEFGDHHEFRFSIDDSSANDQEREVKDDNVARGVSKSKESENPLSLWRFEDDSVKEGFHQVFGTQEPPQKQSYAQNRALLRKTFATSTESMSTESDSLSVIHEEVDNSDQSNEDMEDGKELHLDDIQEEEDESSLLTEGTVELCVEKNIQEVLLHKHGKVESEISKMEDDSEGIDENITFIGSGIRKDDECENENNKVVLDSCLGEHSSTDHTEENLESDIEMTHDTVPLEKDLNKDLNESEKEDLNDIQLSQRDVSEETDVQSKENKDIVYDAENSLSKMLLASSKIALVTLETSKSPADKSIQSTEQLVSSLEADVCLDEGGSQSSEDHLLQQIIQSQYDSEELSMKDSSPDSQPEKVRKRNKSKQLVQEWLQTDVEGEVVEDVPDDLPPPLLVQDWLDRKIQEGVDPAPVPAPLSLPLSEGGHNSTDSYFSTAPNVPILQLEEHSERPEGGPTRLSPRASSEGSGSFEDSGHVSGASTENTPEHRRTDSAVSQLSVPSSTLSTVTDRSSEETDIDDLVASHRSINVSSRGNLLSTIADSRESILSFYSNAGEVDYGKIPVSGEICFGLEYNYRTGTLEIQIKQCKGLAPADPKRNRSDPYVKTYLLPDKTRGGKRKTRIIKNTLNPVFEQTLRYLISKSELENRTLWVTVWHNDRFGRNDFLGEVTINFDYFRFGDTSAKWYPLQERIESAPAANLTYKGDLFLSIKYVPPEKVTKEESGASPSKRRFRKSRSEVGGPKGQLHVLIKEARNLTAVRSSGFSDPFVKGYLLPDKQRGLKQKTGVVKRNCNPQWNHTFVFEDVSKSDLKERCVELTVWDHDKLSSNEFLGGLRLNLGVGQSYGKVVDWMDAHGEEISLWQAMLDRPNIWIDGALMLRPNMDKRKY</sequence>
<dbReference type="SUPFAM" id="SSF57903">
    <property type="entry name" value="FYVE/PHD zinc finger"/>
    <property type="match status" value="1"/>
</dbReference>
<feature type="compositionally biased region" description="Polar residues" evidence="4">
    <location>
        <begin position="210"/>
        <end position="221"/>
    </location>
</feature>
<evidence type="ECO:0000313" key="8">
    <source>
        <dbReference type="RefSeq" id="XP_022292682.1"/>
    </source>
</evidence>
<feature type="region of interest" description="Disordered" evidence="4">
    <location>
        <begin position="971"/>
        <end position="990"/>
    </location>
</feature>
<feature type="compositionally biased region" description="Basic and acidic residues" evidence="4">
    <location>
        <begin position="1149"/>
        <end position="1159"/>
    </location>
</feature>
<feature type="compositionally biased region" description="Basic and acidic residues" evidence="4">
    <location>
        <begin position="854"/>
        <end position="868"/>
    </location>
</feature>
<feature type="compositionally biased region" description="Polar residues" evidence="4">
    <location>
        <begin position="366"/>
        <end position="376"/>
    </location>
</feature>
<feature type="region of interest" description="Disordered" evidence="4">
    <location>
        <begin position="998"/>
        <end position="1035"/>
    </location>
</feature>
<feature type="region of interest" description="Disordered" evidence="4">
    <location>
        <begin position="1149"/>
        <end position="1182"/>
    </location>
</feature>
<feature type="compositionally biased region" description="Basic and acidic residues" evidence="4">
    <location>
        <begin position="1259"/>
        <end position="1272"/>
    </location>
</feature>
<proteinExistence type="predicted"/>
<dbReference type="InterPro" id="IPR000008">
    <property type="entry name" value="C2_dom"/>
</dbReference>
<dbReference type="Pfam" id="PF00168">
    <property type="entry name" value="C2"/>
    <property type="match status" value="2"/>
</dbReference>
<dbReference type="RefSeq" id="XP_022292684.1">
    <property type="nucleotide sequence ID" value="XM_022436976.1"/>
</dbReference>
<dbReference type="PANTHER" id="PTHR45716">
    <property type="entry name" value="BITESIZE, ISOFORM I"/>
    <property type="match status" value="1"/>
</dbReference>
<evidence type="ECO:0000256" key="4">
    <source>
        <dbReference type="SAM" id="MobiDB-lite"/>
    </source>
</evidence>
<evidence type="ECO:0000313" key="11">
    <source>
        <dbReference type="RefSeq" id="XP_022292685.1"/>
    </source>
</evidence>
<feature type="domain" description="RabBD" evidence="6">
    <location>
        <begin position="4"/>
        <end position="121"/>
    </location>
</feature>
<feature type="compositionally biased region" description="Basic and acidic residues" evidence="4">
    <location>
        <begin position="665"/>
        <end position="676"/>
    </location>
</feature>
<feature type="compositionally biased region" description="Basic and acidic residues" evidence="4">
    <location>
        <begin position="933"/>
        <end position="954"/>
    </location>
</feature>
<evidence type="ECO:0000256" key="3">
    <source>
        <dbReference type="ARBA" id="ARBA00023136"/>
    </source>
</evidence>
<dbReference type="PANTHER" id="PTHR45716:SF2">
    <property type="entry name" value="BITESIZE, ISOFORM I"/>
    <property type="match status" value="1"/>
</dbReference>
<feature type="region of interest" description="Disordered" evidence="4">
    <location>
        <begin position="1327"/>
        <end position="1430"/>
    </location>
</feature>
<dbReference type="GO" id="GO:0005886">
    <property type="term" value="C:plasma membrane"/>
    <property type="evidence" value="ECO:0007669"/>
    <property type="project" value="TreeGrafter"/>
</dbReference>
<feature type="region of interest" description="Disordered" evidence="4">
    <location>
        <begin position="1631"/>
        <end position="1653"/>
    </location>
</feature>
<dbReference type="SUPFAM" id="SSF49562">
    <property type="entry name" value="C2 domain (Calcium/lipid-binding domain, CaLB)"/>
    <property type="match status" value="2"/>
</dbReference>
<feature type="region of interest" description="Disordered" evidence="4">
    <location>
        <begin position="206"/>
        <end position="556"/>
    </location>
</feature>
<dbReference type="GO" id="GO:0031267">
    <property type="term" value="F:small GTPase binding"/>
    <property type="evidence" value="ECO:0007669"/>
    <property type="project" value="InterPro"/>
</dbReference>
<evidence type="ECO:0000256" key="1">
    <source>
        <dbReference type="ARBA" id="ARBA00004370"/>
    </source>
</evidence>
<evidence type="ECO:0000313" key="12">
    <source>
        <dbReference type="RefSeq" id="XP_022292686.1"/>
    </source>
</evidence>
<dbReference type="GO" id="GO:0006886">
    <property type="term" value="P:intracellular protein transport"/>
    <property type="evidence" value="ECO:0007669"/>
    <property type="project" value="InterPro"/>
</dbReference>
<protein>
    <submittedName>
        <fullName evidence="8 9">Protein piccolo-like isoform X1</fullName>
    </submittedName>
</protein>
<dbReference type="PROSITE" id="PS50004">
    <property type="entry name" value="C2"/>
    <property type="match status" value="2"/>
</dbReference>
<name>A0A8B8ANC2_CRAVI</name>
<feature type="region of interest" description="Disordered" evidence="4">
    <location>
        <begin position="665"/>
        <end position="751"/>
    </location>
</feature>
<feature type="compositionally biased region" description="Polar residues" evidence="4">
    <location>
        <begin position="258"/>
        <end position="277"/>
    </location>
</feature>
<dbReference type="RefSeq" id="XP_022292686.1">
    <property type="nucleotide sequence ID" value="XM_022436978.1"/>
</dbReference>
<feature type="compositionally biased region" description="Polar residues" evidence="4">
    <location>
        <begin position="540"/>
        <end position="555"/>
    </location>
</feature>
<dbReference type="SMART" id="SM00239">
    <property type="entry name" value="C2"/>
    <property type="match status" value="2"/>
</dbReference>
<gene>
    <name evidence="8 9 10 11 12" type="primary">LOC111103596</name>
</gene>
<feature type="domain" description="C2" evidence="5">
    <location>
        <begin position="1476"/>
        <end position="1598"/>
    </location>
</feature>
<feature type="compositionally biased region" description="Basic and acidic residues" evidence="4">
    <location>
        <begin position="330"/>
        <end position="343"/>
    </location>
</feature>
<feature type="compositionally biased region" description="Polar residues" evidence="4">
    <location>
        <begin position="390"/>
        <end position="403"/>
    </location>
</feature>
<dbReference type="GeneID" id="111103596"/>
<evidence type="ECO:0000313" key="7">
    <source>
        <dbReference type="Proteomes" id="UP000694844"/>
    </source>
</evidence>
<keyword evidence="7" id="KW-1185">Reference proteome</keyword>
<organism evidence="7 11">
    <name type="scientific">Crassostrea virginica</name>
    <name type="common">Eastern oyster</name>
    <dbReference type="NCBI Taxonomy" id="6565"/>
    <lineage>
        <taxon>Eukaryota</taxon>
        <taxon>Metazoa</taxon>
        <taxon>Spiralia</taxon>
        <taxon>Lophotrochozoa</taxon>
        <taxon>Mollusca</taxon>
        <taxon>Bivalvia</taxon>
        <taxon>Autobranchia</taxon>
        <taxon>Pteriomorphia</taxon>
        <taxon>Ostreida</taxon>
        <taxon>Ostreoidea</taxon>
        <taxon>Ostreidae</taxon>
        <taxon>Crassostrea</taxon>
    </lineage>
</organism>
<dbReference type="Gene3D" id="2.60.40.150">
    <property type="entry name" value="C2 domain"/>
    <property type="match status" value="2"/>
</dbReference>
<dbReference type="Gene3D" id="3.30.40.10">
    <property type="entry name" value="Zinc/RING finger domain, C3HC4 (zinc finger)"/>
    <property type="match status" value="1"/>
</dbReference>
<dbReference type="InterPro" id="IPR035892">
    <property type="entry name" value="C2_domain_sf"/>
</dbReference>
<accession>A0A8B8ANC2</accession>
<dbReference type="RefSeq" id="XP_022292683.1">
    <property type="nucleotide sequence ID" value="XM_022436975.1"/>
</dbReference>
<dbReference type="GO" id="GO:0070382">
    <property type="term" value="C:exocytic vesicle"/>
    <property type="evidence" value="ECO:0007669"/>
    <property type="project" value="TreeGrafter"/>
</dbReference>
<keyword evidence="3" id="KW-0472">Membrane</keyword>
<dbReference type="RefSeq" id="XP_022292682.1">
    <property type="nucleotide sequence ID" value="XM_022436974.1"/>
</dbReference>